<dbReference type="Proteomes" id="UP000199533">
    <property type="component" value="Unassembled WGS sequence"/>
</dbReference>
<dbReference type="OrthoDB" id="5298305at2"/>
<dbReference type="STRING" id="52441.SAMN05216302_102183"/>
<name>A0A1I4DJD4_9PROT</name>
<dbReference type="PROSITE" id="PS51257">
    <property type="entry name" value="PROKAR_LIPOPROTEIN"/>
    <property type="match status" value="1"/>
</dbReference>
<accession>A0A1I4DJD4</accession>
<dbReference type="Pfam" id="PF09676">
    <property type="entry name" value="TraV"/>
    <property type="match status" value="1"/>
</dbReference>
<reference evidence="3" key="1">
    <citation type="submission" date="2016-10" db="EMBL/GenBank/DDBJ databases">
        <authorList>
            <person name="Varghese N."/>
            <person name="Submissions S."/>
        </authorList>
    </citation>
    <scope>NUCLEOTIDE SEQUENCE [LARGE SCALE GENOMIC DNA]</scope>
    <source>
        <strain evidence="3">Nm69</strain>
    </source>
</reference>
<feature type="compositionally biased region" description="Low complexity" evidence="1">
    <location>
        <begin position="145"/>
        <end position="158"/>
    </location>
</feature>
<dbReference type="NCBIfam" id="TIGR02747">
    <property type="entry name" value="TraV"/>
    <property type="match status" value="1"/>
</dbReference>
<dbReference type="AlphaFoldDB" id="A0A1I4DJD4"/>
<feature type="region of interest" description="Disordered" evidence="1">
    <location>
        <begin position="145"/>
        <end position="184"/>
    </location>
</feature>
<evidence type="ECO:0000313" key="2">
    <source>
        <dbReference type="EMBL" id="SFK93622.1"/>
    </source>
</evidence>
<evidence type="ECO:0000256" key="1">
    <source>
        <dbReference type="SAM" id="MobiDB-lite"/>
    </source>
</evidence>
<feature type="compositionally biased region" description="Polar residues" evidence="1">
    <location>
        <begin position="159"/>
        <end position="176"/>
    </location>
</feature>
<feature type="region of interest" description="Disordered" evidence="1">
    <location>
        <begin position="57"/>
        <end position="86"/>
    </location>
</feature>
<sequence>MDRFIAVLIIIALSGCTTLTGLDSTNKFACRAPDGVSCSSLSGVYANAVDNNLPGLAGTSGTISQEGRKNDSEQPGTIVGVTPKSGTPVRSQTKIMRVWIAPWEDSEGDLHDQSYVYVVVDLGQWNIAHSKSQIINMYRPVQKSELSESQQQEESSASVTRPVNRNHPLSANSTGMTPPGMNGQSYGYEVIGEFPPYGMGESGSYLGGDY</sequence>
<dbReference type="InterPro" id="IPR014118">
    <property type="entry name" value="T4SS_TraV"/>
</dbReference>
<dbReference type="RefSeq" id="WP_090700843.1">
    <property type="nucleotide sequence ID" value="NZ_FOSP01000021.1"/>
</dbReference>
<evidence type="ECO:0000313" key="3">
    <source>
        <dbReference type="Proteomes" id="UP000199533"/>
    </source>
</evidence>
<protein>
    <submittedName>
        <fullName evidence="2">Conjugal transfer pilus assembly protein TraV</fullName>
    </submittedName>
</protein>
<dbReference type="EMBL" id="FOSP01000021">
    <property type="protein sequence ID" value="SFK93622.1"/>
    <property type="molecule type" value="Genomic_DNA"/>
</dbReference>
<proteinExistence type="predicted"/>
<organism evidence="2 3">
    <name type="scientific">Nitrosomonas aestuarii</name>
    <dbReference type="NCBI Taxonomy" id="52441"/>
    <lineage>
        <taxon>Bacteria</taxon>
        <taxon>Pseudomonadati</taxon>
        <taxon>Pseudomonadota</taxon>
        <taxon>Betaproteobacteria</taxon>
        <taxon>Nitrosomonadales</taxon>
        <taxon>Nitrosomonadaceae</taxon>
        <taxon>Nitrosomonas</taxon>
    </lineage>
</organism>
<keyword evidence="3" id="KW-1185">Reference proteome</keyword>
<gene>
    <name evidence="2" type="ORF">SAMN05216302_102183</name>
</gene>